<dbReference type="EMBL" id="CP002869">
    <property type="protein sequence ID" value="AEI40070.1"/>
    <property type="molecule type" value="Genomic_DNA"/>
</dbReference>
<reference evidence="2" key="1">
    <citation type="submission" date="2011-06" db="EMBL/GenBank/DDBJ databases">
        <title>Complete genome sequence of Paenibacillus mucilaginosus KNP414.</title>
        <authorList>
            <person name="Wang J."/>
            <person name="Hu S."/>
            <person name="Hu X."/>
            <person name="Zhang B."/>
            <person name="Dong D."/>
            <person name="Zhang S."/>
            <person name="Zhao K."/>
            <person name="Wu D."/>
        </authorList>
    </citation>
    <scope>NUCLEOTIDE SEQUENCE [LARGE SCALE GENOMIC DNA]</scope>
    <source>
        <strain evidence="2">KNP414</strain>
    </source>
</reference>
<dbReference type="HOGENOM" id="CLU_189924_0_0_9"/>
<dbReference type="PATRIC" id="fig|1036673.3.peg.1329"/>
<reference evidence="1 2" key="2">
    <citation type="journal article" date="2013" name="Genome Announc.">
        <title>Genome Sequence of Growth-Improving Paenibacillus mucilaginosus Strain KNP414.</title>
        <authorList>
            <person name="Lu J.J."/>
            <person name="Wang J.F."/>
            <person name="Hu X.F."/>
        </authorList>
    </citation>
    <scope>NUCLEOTIDE SEQUENCE [LARGE SCALE GENOMIC DNA]</scope>
    <source>
        <strain evidence="1 2">KNP414</strain>
    </source>
</reference>
<name>F8FMI7_PAEMK</name>
<dbReference type="Proteomes" id="UP000006620">
    <property type="component" value="Chromosome"/>
</dbReference>
<accession>F8FMI7</accession>
<organism evidence="1 2">
    <name type="scientific">Paenibacillus mucilaginosus (strain KNP414)</name>
    <dbReference type="NCBI Taxonomy" id="1036673"/>
    <lineage>
        <taxon>Bacteria</taxon>
        <taxon>Bacillati</taxon>
        <taxon>Bacillota</taxon>
        <taxon>Bacilli</taxon>
        <taxon>Bacillales</taxon>
        <taxon>Paenibacillaceae</taxon>
        <taxon>Paenibacillus</taxon>
    </lineage>
</organism>
<evidence type="ECO:0000313" key="1">
    <source>
        <dbReference type="EMBL" id="AEI40070.1"/>
    </source>
</evidence>
<evidence type="ECO:0008006" key="3">
    <source>
        <dbReference type="Google" id="ProtNLM"/>
    </source>
</evidence>
<dbReference type="RefSeq" id="WP_013915232.1">
    <property type="nucleotide sequence ID" value="NC_015690.1"/>
</dbReference>
<sequence length="76" mass="8366">MNQPYAVQPQPIFEVQPFVVQALQSLLGQTLVLETPRGSVSGALKDVKPDHVVVHGTDGNLYFVAVCHIIWIMPVK</sequence>
<evidence type="ECO:0000313" key="2">
    <source>
        <dbReference type="Proteomes" id="UP000006620"/>
    </source>
</evidence>
<protein>
    <recommendedName>
        <fullName evidence="3">DUF2642 domain-containing protein</fullName>
    </recommendedName>
</protein>
<dbReference type="AlphaFoldDB" id="F8FMI7"/>
<proteinExistence type="predicted"/>
<dbReference type="KEGG" id="pms:KNP414_01506"/>
<dbReference type="InterPro" id="IPR020139">
    <property type="entry name" value="DUF2642"/>
</dbReference>
<gene>
    <name evidence="1" type="ordered locus">KNP414_01506</name>
</gene>
<dbReference type="Pfam" id="PF10842">
    <property type="entry name" value="DUF2642"/>
    <property type="match status" value="1"/>
</dbReference>